<evidence type="ECO:0000259" key="8">
    <source>
        <dbReference type="Pfam" id="PF00172"/>
    </source>
</evidence>
<dbReference type="InterPro" id="IPR052360">
    <property type="entry name" value="Transcr_Regulatory_Proteins"/>
</dbReference>
<sequence length="846" mass="91567">MQLPCIHPRLAAIAANLPYPPIPCLLAPSTQANLGLTSSAVDRIRKVKCDEEKPFCMRCTKTGRRCDGYLDAKAISQRRRRSGGLGQNGAGEPHAPLASLFEWATGDEKRAFHFFQHVTAPCLAADHDGAFFRVLVLQICQTEPAVRHAVLAVSSLHEGMVQAAMMAPMLQNNDVENRSSFALYQYNRAIACLLEQMRTVNARPLVPLLTCVLFVCIELMQSKDKESLIHLEQGRQILSQLGPRVTGRSPEIDLIKQHLVPMYTRMSLTSLMLGCAPTAIPDPLKTLTEVPMVFKSIDEVRYALYDFMDQSLRFAKKSHAAKISKVPEEDMRAFELEQDVLLRKLAKFNVAFSLYRSTKAKEAPPGSIALIQVHVHTTFIWVSTALSRHETVFDDYVDTFSAIIPLASEFINTLFSPSNPSTKSPNNNNNNNNNGPDTRRLSAMFTFEMHVIAPLYFVAAKCRHPMIRRAALDLLRRNPGRRENLWRANVMATIAEHTMKLEEKHLRDAAVTAQQRNSRSVSPPEHHNMQDFPYSFGPGDAWGVGSGNLEGVPFPDNFFGSTHHSQPPQQQAAFGLFDPVPQVNNNNRPVSSSAGTSMSVDYPGISGQHHHMPIDPSLLFDTTTTAVTTAEVSSSVHSFSVAPSIASSLDDLGSAQTIFVGGAGSGKGGNNNTAVTGSQAAWGSNHNVVATPGIALKPPTPRGDDSPFGNNGMLSQSAGSPSVGSEGSPEIHAIDSFAGYGGMVGGGGYQIGGGYGGGGMEFVLAGGGGGGYGGGMNMGSGMQLLSLSQPALRRSGDAPYDVPERYRVRESILGPEKEDGSSWVMMFRKLGGLDGEWDVLTESVVC</sequence>
<keyword evidence="3" id="KW-0805">Transcription regulation</keyword>
<organism evidence="9 10">
    <name type="scientific">Triangularia setosa</name>
    <dbReference type="NCBI Taxonomy" id="2587417"/>
    <lineage>
        <taxon>Eukaryota</taxon>
        <taxon>Fungi</taxon>
        <taxon>Dikarya</taxon>
        <taxon>Ascomycota</taxon>
        <taxon>Pezizomycotina</taxon>
        <taxon>Sordariomycetes</taxon>
        <taxon>Sordariomycetidae</taxon>
        <taxon>Sordariales</taxon>
        <taxon>Podosporaceae</taxon>
        <taxon>Triangularia</taxon>
    </lineage>
</organism>
<evidence type="ECO:0000256" key="3">
    <source>
        <dbReference type="ARBA" id="ARBA00023015"/>
    </source>
</evidence>
<reference evidence="9" key="2">
    <citation type="submission" date="2023-05" db="EMBL/GenBank/DDBJ databases">
        <authorList>
            <consortium name="Lawrence Berkeley National Laboratory"/>
            <person name="Steindorff A."/>
            <person name="Hensen N."/>
            <person name="Bonometti L."/>
            <person name="Westerberg I."/>
            <person name="Brannstrom I.O."/>
            <person name="Guillou S."/>
            <person name="Cros-Aarteil S."/>
            <person name="Calhoun S."/>
            <person name="Haridas S."/>
            <person name="Kuo A."/>
            <person name="Mondo S."/>
            <person name="Pangilinan J."/>
            <person name="Riley R."/>
            <person name="Labutti K."/>
            <person name="Andreopoulos B."/>
            <person name="Lipzen A."/>
            <person name="Chen C."/>
            <person name="Yanf M."/>
            <person name="Daum C."/>
            <person name="Ng V."/>
            <person name="Clum A."/>
            <person name="Ohm R."/>
            <person name="Martin F."/>
            <person name="Silar P."/>
            <person name="Natvig D."/>
            <person name="Lalanne C."/>
            <person name="Gautier V."/>
            <person name="Ament-Velasquez S.L."/>
            <person name="Kruys A."/>
            <person name="Hutchinson M.I."/>
            <person name="Powell A.J."/>
            <person name="Barry K."/>
            <person name="Miller A.N."/>
            <person name="Grigoriev I.V."/>
            <person name="Debuchy R."/>
            <person name="Gladieux P."/>
            <person name="Thoren M.H."/>
            <person name="Johannesson H."/>
        </authorList>
    </citation>
    <scope>NUCLEOTIDE SEQUENCE</scope>
    <source>
        <strain evidence="9">CBS 892.96</strain>
    </source>
</reference>
<dbReference type="EMBL" id="MU866264">
    <property type="protein sequence ID" value="KAK4174782.1"/>
    <property type="molecule type" value="Genomic_DNA"/>
</dbReference>
<reference evidence="9" key="1">
    <citation type="journal article" date="2023" name="Mol. Phylogenet. Evol.">
        <title>Genome-scale phylogeny and comparative genomics of the fungal order Sordariales.</title>
        <authorList>
            <person name="Hensen N."/>
            <person name="Bonometti L."/>
            <person name="Westerberg I."/>
            <person name="Brannstrom I.O."/>
            <person name="Guillou S."/>
            <person name="Cros-Aarteil S."/>
            <person name="Calhoun S."/>
            <person name="Haridas S."/>
            <person name="Kuo A."/>
            <person name="Mondo S."/>
            <person name="Pangilinan J."/>
            <person name="Riley R."/>
            <person name="LaButti K."/>
            <person name="Andreopoulos B."/>
            <person name="Lipzen A."/>
            <person name="Chen C."/>
            <person name="Yan M."/>
            <person name="Daum C."/>
            <person name="Ng V."/>
            <person name="Clum A."/>
            <person name="Steindorff A."/>
            <person name="Ohm R.A."/>
            <person name="Martin F."/>
            <person name="Silar P."/>
            <person name="Natvig D.O."/>
            <person name="Lalanne C."/>
            <person name="Gautier V."/>
            <person name="Ament-Velasquez S.L."/>
            <person name="Kruys A."/>
            <person name="Hutchinson M.I."/>
            <person name="Powell A.J."/>
            <person name="Barry K."/>
            <person name="Miller A.N."/>
            <person name="Grigoriev I.V."/>
            <person name="Debuchy R."/>
            <person name="Gladieux P."/>
            <person name="Hiltunen Thoren M."/>
            <person name="Johannesson H."/>
        </authorList>
    </citation>
    <scope>NUCLEOTIDE SEQUENCE</scope>
    <source>
        <strain evidence="9">CBS 892.96</strain>
    </source>
</reference>
<evidence type="ECO:0000313" key="10">
    <source>
        <dbReference type="Proteomes" id="UP001302321"/>
    </source>
</evidence>
<feature type="region of interest" description="Disordered" evidence="7">
    <location>
        <begin position="417"/>
        <end position="439"/>
    </location>
</feature>
<dbReference type="AlphaFoldDB" id="A0AAN6W741"/>
<dbReference type="Pfam" id="PF11951">
    <property type="entry name" value="Fungal_trans_2"/>
    <property type="match status" value="1"/>
</dbReference>
<comment type="caution">
    <text evidence="9">The sequence shown here is derived from an EMBL/GenBank/DDBJ whole genome shotgun (WGS) entry which is preliminary data.</text>
</comment>
<keyword evidence="10" id="KW-1185">Reference proteome</keyword>
<dbReference type="GO" id="GO:0003677">
    <property type="term" value="F:DNA binding"/>
    <property type="evidence" value="ECO:0007669"/>
    <property type="project" value="UniProtKB-KW"/>
</dbReference>
<evidence type="ECO:0000256" key="4">
    <source>
        <dbReference type="ARBA" id="ARBA00023125"/>
    </source>
</evidence>
<feature type="region of interest" description="Disordered" evidence="7">
    <location>
        <begin position="694"/>
        <end position="728"/>
    </location>
</feature>
<evidence type="ECO:0000256" key="7">
    <source>
        <dbReference type="SAM" id="MobiDB-lite"/>
    </source>
</evidence>
<feature type="compositionally biased region" description="Low complexity" evidence="7">
    <location>
        <begin position="417"/>
        <end position="436"/>
    </location>
</feature>
<dbReference type="GO" id="GO:0000981">
    <property type="term" value="F:DNA-binding transcription factor activity, RNA polymerase II-specific"/>
    <property type="evidence" value="ECO:0007669"/>
    <property type="project" value="InterPro"/>
</dbReference>
<dbReference type="Pfam" id="PF00172">
    <property type="entry name" value="Zn_clus"/>
    <property type="match status" value="1"/>
</dbReference>
<dbReference type="InterPro" id="IPR036864">
    <property type="entry name" value="Zn2-C6_fun-type_DNA-bd_sf"/>
</dbReference>
<evidence type="ECO:0000313" key="9">
    <source>
        <dbReference type="EMBL" id="KAK4174782.1"/>
    </source>
</evidence>
<dbReference type="PANTHER" id="PTHR36206">
    <property type="entry name" value="ASPERCRYPTIN BIOSYNTHESIS CLUSTER-SPECIFIC TRANSCRIPTION REGULATOR ATNN-RELATED"/>
    <property type="match status" value="1"/>
</dbReference>
<dbReference type="SUPFAM" id="SSF57701">
    <property type="entry name" value="Zn2/Cys6 DNA-binding domain"/>
    <property type="match status" value="1"/>
</dbReference>
<keyword evidence="2" id="KW-0862">Zinc</keyword>
<keyword evidence="4" id="KW-0238">DNA-binding</keyword>
<evidence type="ECO:0000256" key="5">
    <source>
        <dbReference type="ARBA" id="ARBA00023163"/>
    </source>
</evidence>
<gene>
    <name evidence="9" type="ORF">QBC36DRAFT_312635</name>
</gene>
<evidence type="ECO:0000256" key="2">
    <source>
        <dbReference type="ARBA" id="ARBA00022833"/>
    </source>
</evidence>
<evidence type="ECO:0000256" key="6">
    <source>
        <dbReference type="ARBA" id="ARBA00023242"/>
    </source>
</evidence>
<protein>
    <recommendedName>
        <fullName evidence="8">Zn(2)-C6 fungal-type domain-containing protein</fullName>
    </recommendedName>
</protein>
<dbReference type="InterPro" id="IPR001138">
    <property type="entry name" value="Zn2Cys6_DnaBD"/>
</dbReference>
<accession>A0AAN6W741</accession>
<proteinExistence type="predicted"/>
<evidence type="ECO:0000256" key="1">
    <source>
        <dbReference type="ARBA" id="ARBA00022723"/>
    </source>
</evidence>
<dbReference type="CDD" id="cd00067">
    <property type="entry name" value="GAL4"/>
    <property type="match status" value="1"/>
</dbReference>
<dbReference type="Gene3D" id="4.10.240.10">
    <property type="entry name" value="Zn(2)-C6 fungal-type DNA-binding domain"/>
    <property type="match status" value="1"/>
</dbReference>
<keyword evidence="6" id="KW-0539">Nucleus</keyword>
<keyword evidence="5" id="KW-0804">Transcription</keyword>
<dbReference type="InterPro" id="IPR021858">
    <property type="entry name" value="Fun_TF"/>
</dbReference>
<feature type="domain" description="Zn(2)-C6 fungal-type" evidence="8">
    <location>
        <begin position="43"/>
        <end position="71"/>
    </location>
</feature>
<feature type="compositionally biased region" description="Low complexity" evidence="7">
    <location>
        <begin position="717"/>
        <end position="728"/>
    </location>
</feature>
<dbReference type="Proteomes" id="UP001302321">
    <property type="component" value="Unassembled WGS sequence"/>
</dbReference>
<keyword evidence="1" id="KW-0479">Metal-binding</keyword>
<dbReference type="PANTHER" id="PTHR36206:SF16">
    <property type="entry name" value="TRANSCRIPTION FACTOR DOMAIN-CONTAINING PROTEIN-RELATED"/>
    <property type="match status" value="1"/>
</dbReference>
<name>A0AAN6W741_9PEZI</name>
<dbReference type="GO" id="GO:0008270">
    <property type="term" value="F:zinc ion binding"/>
    <property type="evidence" value="ECO:0007669"/>
    <property type="project" value="InterPro"/>
</dbReference>